<name>A0ABZ3H3E3_GEOAI</name>
<dbReference type="Gene3D" id="3.40.50.1010">
    <property type="entry name" value="5'-nuclease"/>
    <property type="match status" value="1"/>
</dbReference>
<dbReference type="EMBL" id="CP087714">
    <property type="protein sequence ID" value="XAT62982.1"/>
    <property type="molecule type" value="Genomic_DNA"/>
</dbReference>
<accession>A0ABZ3H3E3</accession>
<feature type="domain" description="PIN" evidence="1">
    <location>
        <begin position="2"/>
        <end position="50"/>
    </location>
</feature>
<evidence type="ECO:0000313" key="2">
    <source>
        <dbReference type="EMBL" id="XAT62982.1"/>
    </source>
</evidence>
<dbReference type="PANTHER" id="PTHR39677">
    <property type="entry name" value="RIBONUCLEASE VAPC6"/>
    <property type="match status" value="1"/>
</dbReference>
<dbReference type="Pfam" id="PF01850">
    <property type="entry name" value="PIN"/>
    <property type="match status" value="1"/>
</dbReference>
<dbReference type="RefSeq" id="WP_193808144.1">
    <property type="nucleotide sequence ID" value="NZ_CP087714.1"/>
</dbReference>
<dbReference type="PANTHER" id="PTHR39677:SF4">
    <property type="entry name" value="RIBONUCLEASE VAPC6"/>
    <property type="match status" value="1"/>
</dbReference>
<gene>
    <name evidence="2" type="ORF">LPQ35_06900</name>
</gene>
<proteinExistence type="predicted"/>
<dbReference type="GeneID" id="90449402"/>
<keyword evidence="3" id="KW-1185">Reference proteome</keyword>
<protein>
    <submittedName>
        <fullName evidence="2">PIN domain-containing protein</fullName>
    </submittedName>
</protein>
<dbReference type="InterPro" id="IPR029060">
    <property type="entry name" value="PIN-like_dom_sf"/>
</dbReference>
<dbReference type="InterPro" id="IPR002716">
    <property type="entry name" value="PIN_dom"/>
</dbReference>
<reference evidence="2 3" key="1">
    <citation type="submission" date="2021-11" db="EMBL/GenBank/DDBJ databases">
        <title>Whole genome of Geoglobus acetivorans.</title>
        <authorList>
            <person name="Liu D."/>
        </authorList>
    </citation>
    <scope>NUCLEOTIDE SEQUENCE [LARGE SCALE GENOMIC DNA]</scope>
    <source>
        <strain evidence="2 3">SBH6</strain>
    </source>
</reference>
<evidence type="ECO:0000313" key="3">
    <source>
        <dbReference type="Proteomes" id="UP001492541"/>
    </source>
</evidence>
<organism evidence="2 3">
    <name type="scientific">Geoglobus acetivorans</name>
    <dbReference type="NCBI Taxonomy" id="565033"/>
    <lineage>
        <taxon>Archaea</taxon>
        <taxon>Methanobacteriati</taxon>
        <taxon>Methanobacteriota</taxon>
        <taxon>Archaeoglobi</taxon>
        <taxon>Archaeoglobales</taxon>
        <taxon>Archaeoglobaceae</taxon>
        <taxon>Geoglobus</taxon>
    </lineage>
</organism>
<dbReference type="Proteomes" id="UP001492541">
    <property type="component" value="Chromosome"/>
</dbReference>
<evidence type="ECO:0000259" key="1">
    <source>
        <dbReference type="Pfam" id="PF01850"/>
    </source>
</evidence>
<sequence>MEINREVVSISNDFVQKYGLLPNDALILAACKHYELDALASLDTDYEEACRNEGITFISDVENLR</sequence>
<dbReference type="SUPFAM" id="SSF88723">
    <property type="entry name" value="PIN domain-like"/>
    <property type="match status" value="1"/>
</dbReference>